<keyword evidence="2" id="KW-1133">Transmembrane helix</keyword>
<feature type="compositionally biased region" description="Polar residues" evidence="1">
    <location>
        <begin position="1"/>
        <end position="14"/>
    </location>
</feature>
<dbReference type="Pfam" id="PF03140">
    <property type="entry name" value="DUF247"/>
    <property type="match status" value="1"/>
</dbReference>
<dbReference type="PANTHER" id="PTHR31170:SF25">
    <property type="entry name" value="BNAA09G04570D PROTEIN"/>
    <property type="match status" value="1"/>
</dbReference>
<keyword evidence="2" id="KW-0472">Membrane</keyword>
<dbReference type="InterPro" id="IPR004158">
    <property type="entry name" value="DUF247_pln"/>
</dbReference>
<evidence type="ECO:0000313" key="4">
    <source>
        <dbReference type="Proteomes" id="UP000187203"/>
    </source>
</evidence>
<proteinExistence type="predicted"/>
<gene>
    <name evidence="3" type="ORF">COLO4_25494</name>
</gene>
<keyword evidence="4" id="KW-1185">Reference proteome</keyword>
<accession>A0A1R3I2D9</accession>
<dbReference type="Proteomes" id="UP000187203">
    <property type="component" value="Unassembled WGS sequence"/>
</dbReference>
<organism evidence="3 4">
    <name type="scientific">Corchorus olitorius</name>
    <dbReference type="NCBI Taxonomy" id="93759"/>
    <lineage>
        <taxon>Eukaryota</taxon>
        <taxon>Viridiplantae</taxon>
        <taxon>Streptophyta</taxon>
        <taxon>Embryophyta</taxon>
        <taxon>Tracheophyta</taxon>
        <taxon>Spermatophyta</taxon>
        <taxon>Magnoliopsida</taxon>
        <taxon>eudicotyledons</taxon>
        <taxon>Gunneridae</taxon>
        <taxon>Pentapetalae</taxon>
        <taxon>rosids</taxon>
        <taxon>malvids</taxon>
        <taxon>Malvales</taxon>
        <taxon>Malvaceae</taxon>
        <taxon>Grewioideae</taxon>
        <taxon>Apeibeae</taxon>
        <taxon>Corchorus</taxon>
    </lineage>
</organism>
<evidence type="ECO:0000256" key="1">
    <source>
        <dbReference type="SAM" id="MobiDB-lite"/>
    </source>
</evidence>
<feature type="transmembrane region" description="Helical" evidence="2">
    <location>
        <begin position="424"/>
        <end position="442"/>
    </location>
</feature>
<dbReference type="STRING" id="93759.A0A1R3I2D9"/>
<name>A0A1R3I2D9_9ROSI</name>
<evidence type="ECO:0000256" key="2">
    <source>
        <dbReference type="SAM" id="Phobius"/>
    </source>
</evidence>
<reference evidence="4" key="1">
    <citation type="submission" date="2013-09" db="EMBL/GenBank/DDBJ databases">
        <title>Corchorus olitorius genome sequencing.</title>
        <authorList>
            <person name="Alam M."/>
            <person name="Haque M.S."/>
            <person name="Islam M.S."/>
            <person name="Emdad E.M."/>
            <person name="Islam M.M."/>
            <person name="Ahmed B."/>
            <person name="Halim A."/>
            <person name="Hossen Q.M.M."/>
            <person name="Hossain M.Z."/>
            <person name="Ahmed R."/>
            <person name="Khan M.M."/>
            <person name="Islam R."/>
            <person name="Rashid M.M."/>
            <person name="Khan S.A."/>
            <person name="Rahman M.S."/>
            <person name="Alam M."/>
            <person name="Yahiya A.S."/>
            <person name="Khan M.S."/>
            <person name="Azam M.S."/>
            <person name="Haque T."/>
            <person name="Lashkar M.Z.H."/>
            <person name="Akhand A.I."/>
            <person name="Morshed G."/>
            <person name="Roy S."/>
            <person name="Uddin K.S."/>
            <person name="Rabeya T."/>
            <person name="Hossain A.S."/>
            <person name="Chowdhury A."/>
            <person name="Snigdha A.R."/>
            <person name="Mortoza M.S."/>
            <person name="Matin S.A."/>
            <person name="Hoque S.M.E."/>
            <person name="Islam M.K."/>
            <person name="Roy D.K."/>
            <person name="Haider R."/>
            <person name="Moosa M.M."/>
            <person name="Elias S.M."/>
            <person name="Hasan A.M."/>
            <person name="Jahan S."/>
            <person name="Shafiuddin M."/>
            <person name="Mahmood N."/>
            <person name="Shommy N.S."/>
        </authorList>
    </citation>
    <scope>NUCLEOTIDE SEQUENCE [LARGE SCALE GENOMIC DNA]</scope>
    <source>
        <strain evidence="4">cv. O-4</strain>
    </source>
</reference>
<dbReference type="EMBL" id="AWUE01019065">
    <property type="protein sequence ID" value="OMO76671.1"/>
    <property type="molecule type" value="Genomic_DNA"/>
</dbReference>
<protein>
    <submittedName>
        <fullName evidence="3">Uncharacterized protein</fullName>
    </submittedName>
</protein>
<evidence type="ECO:0000313" key="3">
    <source>
        <dbReference type="EMBL" id="OMO76671.1"/>
    </source>
</evidence>
<keyword evidence="2" id="KW-0812">Transmembrane</keyword>
<comment type="caution">
    <text evidence="3">The sequence shown here is derived from an EMBL/GenBank/DDBJ whole genome shotgun (WGS) entry which is preliminary data.</text>
</comment>
<dbReference type="PANTHER" id="PTHR31170">
    <property type="entry name" value="BNAC04G53230D PROTEIN"/>
    <property type="match status" value="1"/>
</dbReference>
<dbReference type="OrthoDB" id="939823at2759"/>
<dbReference type="AlphaFoldDB" id="A0A1R3I2D9"/>
<sequence length="445" mass="51867">MMDSQAAITIQETPPATMDPQGPDENLLRDIVAHIDQKMMQFRQQAHHPGTNFTICPFPDFLVGLDDRWIQSPKLAAFGPHHRGKADLRCFDEDHKWEFLSRFLSRTESLGRDRRFYAQRLMGLRESTKRCYSEKIVMPCDDAELVNMMLLDGSFMVELFREYEEGKDFTWPWHVQTLIADLLKLENQIPFFILEELFNCSNIGQHKSIQTLPVLALRFLSQAFWNPSDMIFINLQIQQHPKHLLDLFRSSLLPKPITNLQEKKYHPLAHSIQSVKQLRSAGIILRQKTAKSILEIDFRKFQIPPLALQIPPVAIDDLTNTILVNCVALEQCLPDQSKHFTAYVCFMNCLMKQPEDVGFLQSVDIIKHVSADEKCFLSMLNSLGRNVSFSVRDCYLWKQFREINLYYNSWWASIRRNMFHYNNIMLYCSILQIVVGVLSWFLSGK</sequence>
<feature type="region of interest" description="Disordered" evidence="1">
    <location>
        <begin position="1"/>
        <end position="25"/>
    </location>
</feature>